<organism evidence="6 7">
    <name type="scientific">Staphylococcus aureus</name>
    <dbReference type="NCBI Taxonomy" id="1280"/>
    <lineage>
        <taxon>Bacteria</taxon>
        <taxon>Bacillati</taxon>
        <taxon>Bacillota</taxon>
        <taxon>Bacilli</taxon>
        <taxon>Bacillales</taxon>
        <taxon>Staphylococcaceae</taxon>
        <taxon>Staphylococcus</taxon>
    </lineage>
</organism>
<evidence type="ECO:0000313" key="6">
    <source>
        <dbReference type="EMBL" id="KIU01188.1"/>
    </source>
</evidence>
<dbReference type="EC" id="2.7.13.3" evidence="2"/>
<comment type="caution">
    <text evidence="6">The sequence shown here is derived from an EMBL/GenBank/DDBJ whole genome shotgun (WGS) entry which is preliminary data.</text>
</comment>
<dbReference type="Gene3D" id="1.10.287.130">
    <property type="match status" value="1"/>
</dbReference>
<evidence type="ECO:0000256" key="3">
    <source>
        <dbReference type="ARBA" id="ARBA00022777"/>
    </source>
</evidence>
<dbReference type="EMBL" id="JXIG01000529">
    <property type="protein sequence ID" value="KIU01188.1"/>
    <property type="molecule type" value="Genomic_DNA"/>
</dbReference>
<name>A0AA40JPY4_STAAU</name>
<dbReference type="InterPro" id="IPR003661">
    <property type="entry name" value="HisK_dim/P_dom"/>
</dbReference>
<comment type="catalytic activity">
    <reaction evidence="1">
        <text>ATP + protein L-histidine = ADP + protein N-phospho-L-histidine.</text>
        <dbReference type="EC" id="2.7.13.3"/>
    </reaction>
</comment>
<keyword evidence="3" id="KW-0808">Transferase</keyword>
<dbReference type="GO" id="GO:0000155">
    <property type="term" value="F:phosphorelay sensor kinase activity"/>
    <property type="evidence" value="ECO:0007669"/>
    <property type="project" value="InterPro"/>
</dbReference>
<evidence type="ECO:0000256" key="2">
    <source>
        <dbReference type="ARBA" id="ARBA00012438"/>
    </source>
</evidence>
<protein>
    <recommendedName>
        <fullName evidence="2">histidine kinase</fullName>
        <ecNumber evidence="2">2.7.13.3</ecNumber>
    </recommendedName>
</protein>
<dbReference type="Pfam" id="PF00512">
    <property type="entry name" value="HisKA"/>
    <property type="match status" value="1"/>
</dbReference>
<dbReference type="CDD" id="cd00082">
    <property type="entry name" value="HisKA"/>
    <property type="match status" value="1"/>
</dbReference>
<sequence length="186" mass="20019">ELKNPLASLRSAVDGMAAVRKKEHRDQLLEIVRDDVLRLDRLITDISEASRLDAQLSRATFEPVDIGTMIQALLDQRERVDFDLGGVGALEGGEERRSDLGGLLALVAGQAQRGGDGAAVVRHEAGRRIDVEGMDLLGSRMRDFLDVHAALGRDDEGDAAGHAVDEERQVEFLGDVGAVGDVEAVD</sequence>
<accession>A0AA40JPY4</accession>
<keyword evidence="4" id="KW-0902">Two-component regulatory system</keyword>
<dbReference type="AlphaFoldDB" id="A0AA40JPY4"/>
<gene>
    <name evidence="6" type="ORF">QU38_02495</name>
</gene>
<reference evidence="6 7" key="1">
    <citation type="submission" date="2015-01" db="EMBL/GenBank/DDBJ databases">
        <title>Characterization of Swiss Staphylococcus aureus strains involved in food poisoning.</title>
        <authorList>
            <person name="Crovadore J."/>
            <person name="Chablais R."/>
            <person name="Tonacini J."/>
            <person name="Schnyder B."/>
            <person name="Lefort F."/>
        </authorList>
    </citation>
    <scope>NUCLEOTIDE SEQUENCE [LARGE SCALE GENOMIC DNA]</scope>
    <source>
        <strain evidence="6 7">SA-120</strain>
    </source>
</reference>
<dbReference type="Proteomes" id="UP000032274">
    <property type="component" value="Unassembled WGS sequence"/>
</dbReference>
<feature type="non-terminal residue" evidence="6">
    <location>
        <position position="1"/>
    </location>
</feature>
<evidence type="ECO:0000256" key="4">
    <source>
        <dbReference type="ARBA" id="ARBA00023012"/>
    </source>
</evidence>
<proteinExistence type="predicted"/>
<evidence type="ECO:0000256" key="1">
    <source>
        <dbReference type="ARBA" id="ARBA00000085"/>
    </source>
</evidence>
<keyword evidence="3" id="KW-0418">Kinase</keyword>
<feature type="domain" description="Signal transduction histidine kinase dimerisation/phosphoacceptor" evidence="5">
    <location>
        <begin position="1"/>
        <end position="54"/>
    </location>
</feature>
<dbReference type="InterPro" id="IPR036097">
    <property type="entry name" value="HisK_dim/P_sf"/>
</dbReference>
<evidence type="ECO:0000259" key="5">
    <source>
        <dbReference type="Pfam" id="PF00512"/>
    </source>
</evidence>
<feature type="non-terminal residue" evidence="6">
    <location>
        <position position="186"/>
    </location>
</feature>
<dbReference type="SUPFAM" id="SSF47384">
    <property type="entry name" value="Homodimeric domain of signal transducing histidine kinase"/>
    <property type="match status" value="1"/>
</dbReference>
<evidence type="ECO:0000313" key="7">
    <source>
        <dbReference type="Proteomes" id="UP000032274"/>
    </source>
</evidence>